<keyword evidence="2" id="KW-1133">Transmembrane helix</keyword>
<name>A0ABD2QJ15_9PLAT</name>
<accession>A0ABD2QJ15</accession>
<keyword evidence="2" id="KW-0472">Membrane</keyword>
<keyword evidence="2" id="KW-0812">Transmembrane</keyword>
<dbReference type="AlphaFoldDB" id="A0ABD2QJ15"/>
<feature type="region of interest" description="Disordered" evidence="1">
    <location>
        <begin position="302"/>
        <end position="403"/>
    </location>
</feature>
<feature type="region of interest" description="Disordered" evidence="1">
    <location>
        <begin position="422"/>
        <end position="504"/>
    </location>
</feature>
<feature type="non-terminal residue" evidence="3">
    <location>
        <position position="554"/>
    </location>
</feature>
<evidence type="ECO:0000313" key="3">
    <source>
        <dbReference type="EMBL" id="KAL3319445.1"/>
    </source>
</evidence>
<evidence type="ECO:0000256" key="2">
    <source>
        <dbReference type="SAM" id="Phobius"/>
    </source>
</evidence>
<evidence type="ECO:0000313" key="4">
    <source>
        <dbReference type="Proteomes" id="UP001626550"/>
    </source>
</evidence>
<protein>
    <submittedName>
        <fullName evidence="3">Multidrug resistance-associated protein 1</fullName>
    </submittedName>
</protein>
<dbReference type="EMBL" id="JBJKFK010000135">
    <property type="protein sequence ID" value="KAL3319445.1"/>
    <property type="molecule type" value="Genomic_DNA"/>
</dbReference>
<feature type="transmembrane region" description="Helical" evidence="2">
    <location>
        <begin position="46"/>
        <end position="66"/>
    </location>
</feature>
<proteinExistence type="predicted"/>
<feature type="transmembrane region" description="Helical" evidence="2">
    <location>
        <begin position="7"/>
        <end position="26"/>
    </location>
</feature>
<sequence length="554" mass="61991">MQQTKDAPNSGYNFCFWLLLAVYYILRFNSWVEYATETGEMRIQQLYNVTLALMIVSLICLILSAFSDREYHRFPLTNSKQARKYSLPRFFASYFPHGLFCFEHPPPAGSRDCFRCYFCGCGTVAQPDDSVAYRQASSSDNPSVVIDGHSNSLQKPSDKHFQHCAQCSECTNQSSSAPPIKSTPNNLPESPEKYVSFPSRMTFSWLLPLVYHGFRKPLKFEDLWCLDDENQASTNYFKFNQYLAKYLTVEKPIIYHREHRRSSLGTGWLSGMDYPVSGTPGSGISNIDSNYRRESTKSMINTSLRGVSSDDESDIDIKGGLTSDHRHSSRSIGEKPRRASDGANLSRAGSGRSITEVKLMKREPLSQNAEQAAKKKEPPPAIKLPESGASSPSVIHPPLINSNSHPAVKVRASIAITHIFKSPEESTETSRKASSRRSVRIREGTKPLFMPGESDDTLPQSEQQQTIIDKSVDTQEEPSTDAAPKEAAPKEAAPAAPSEKSSKVEQEKFDAGVLKSLLAQFWFPLLLTAFMKLVRDVINFLTPILLERLLAFLQ</sequence>
<reference evidence="3 4" key="1">
    <citation type="submission" date="2024-11" db="EMBL/GenBank/DDBJ databases">
        <title>Adaptive evolution of stress response genes in parasites aligns with host niche diversity.</title>
        <authorList>
            <person name="Hahn C."/>
            <person name="Resl P."/>
        </authorList>
    </citation>
    <scope>NUCLEOTIDE SEQUENCE [LARGE SCALE GENOMIC DNA]</scope>
    <source>
        <strain evidence="3">EGGRZ-B1_66</strain>
        <tissue evidence="3">Body</tissue>
    </source>
</reference>
<comment type="caution">
    <text evidence="3">The sequence shown here is derived from an EMBL/GenBank/DDBJ whole genome shotgun (WGS) entry which is preliminary data.</text>
</comment>
<evidence type="ECO:0000256" key="1">
    <source>
        <dbReference type="SAM" id="MobiDB-lite"/>
    </source>
</evidence>
<dbReference type="Proteomes" id="UP001626550">
    <property type="component" value="Unassembled WGS sequence"/>
</dbReference>
<feature type="compositionally biased region" description="Low complexity" evidence="1">
    <location>
        <begin position="490"/>
        <end position="499"/>
    </location>
</feature>
<organism evidence="3 4">
    <name type="scientific">Cichlidogyrus casuarinus</name>
    <dbReference type="NCBI Taxonomy" id="1844966"/>
    <lineage>
        <taxon>Eukaryota</taxon>
        <taxon>Metazoa</taxon>
        <taxon>Spiralia</taxon>
        <taxon>Lophotrochozoa</taxon>
        <taxon>Platyhelminthes</taxon>
        <taxon>Monogenea</taxon>
        <taxon>Monopisthocotylea</taxon>
        <taxon>Dactylogyridea</taxon>
        <taxon>Ancyrocephalidae</taxon>
        <taxon>Cichlidogyrus</taxon>
    </lineage>
</organism>
<feature type="compositionally biased region" description="Basic and acidic residues" evidence="1">
    <location>
        <begin position="422"/>
        <end position="431"/>
    </location>
</feature>
<keyword evidence="4" id="KW-1185">Reference proteome</keyword>
<gene>
    <name evidence="3" type="primary">ABCC1_1</name>
    <name evidence="3" type="ORF">Ciccas_001875</name>
</gene>
<feature type="compositionally biased region" description="Polar residues" evidence="1">
    <location>
        <begin position="457"/>
        <end position="468"/>
    </location>
</feature>